<comment type="caution">
    <text evidence="4">The sequence shown here is derived from an EMBL/GenBank/DDBJ whole genome shotgun (WGS) entry which is preliminary data.</text>
</comment>
<name>A0A545UG50_9GAMM</name>
<dbReference type="GO" id="GO:0004252">
    <property type="term" value="F:serine-type endopeptidase activity"/>
    <property type="evidence" value="ECO:0007669"/>
    <property type="project" value="TreeGrafter"/>
</dbReference>
<dbReference type="SUPFAM" id="SSF82171">
    <property type="entry name" value="DPP6 N-terminal domain-like"/>
    <property type="match status" value="1"/>
</dbReference>
<keyword evidence="1" id="KW-0378">Hydrolase</keyword>
<protein>
    <submittedName>
        <fullName evidence="4">S9 family peptidase</fullName>
    </submittedName>
</protein>
<accession>A0A545UG50</accession>
<dbReference type="Proteomes" id="UP000315439">
    <property type="component" value="Unassembled WGS sequence"/>
</dbReference>
<evidence type="ECO:0000256" key="2">
    <source>
        <dbReference type="SAM" id="SignalP"/>
    </source>
</evidence>
<proteinExistence type="predicted"/>
<dbReference type="AlphaFoldDB" id="A0A545UG50"/>
<dbReference type="OrthoDB" id="4269629at2"/>
<dbReference type="RefSeq" id="WP_142892923.1">
    <property type="nucleotide sequence ID" value="NZ_ML660162.1"/>
</dbReference>
<gene>
    <name evidence="4" type="ORF">FLL46_07790</name>
</gene>
<feature type="chain" id="PRO_5021834051" evidence="2">
    <location>
        <begin position="20"/>
        <end position="644"/>
    </location>
</feature>
<dbReference type="GO" id="GO:0006508">
    <property type="term" value="P:proteolysis"/>
    <property type="evidence" value="ECO:0007669"/>
    <property type="project" value="InterPro"/>
</dbReference>
<evidence type="ECO:0000313" key="4">
    <source>
        <dbReference type="EMBL" id="TQV88415.1"/>
    </source>
</evidence>
<dbReference type="Pfam" id="PF00326">
    <property type="entry name" value="Peptidase_S9"/>
    <property type="match status" value="1"/>
</dbReference>
<keyword evidence="5" id="KW-1185">Reference proteome</keyword>
<reference evidence="4 5" key="1">
    <citation type="submission" date="2019-07" db="EMBL/GenBank/DDBJ databases">
        <title>Draft genome for Aliikangiella sp. M105.</title>
        <authorList>
            <person name="Wang G."/>
        </authorList>
    </citation>
    <scope>NUCLEOTIDE SEQUENCE [LARGE SCALE GENOMIC DNA]</scope>
    <source>
        <strain evidence="4 5">M105</strain>
    </source>
</reference>
<dbReference type="Gene3D" id="3.40.50.1820">
    <property type="entry name" value="alpha/beta hydrolase"/>
    <property type="match status" value="1"/>
</dbReference>
<dbReference type="SUPFAM" id="SSF53474">
    <property type="entry name" value="alpha/beta-Hydrolases"/>
    <property type="match status" value="1"/>
</dbReference>
<dbReference type="InterPro" id="IPR001375">
    <property type="entry name" value="Peptidase_S9_cat"/>
</dbReference>
<evidence type="ECO:0000313" key="5">
    <source>
        <dbReference type="Proteomes" id="UP000315439"/>
    </source>
</evidence>
<sequence>MVRCLLAVVFIMLSGSVFAKPIPLSYFAKDAEFDSIKLSPDGKHFAAAAPYRDQTVLVVIDRESMKPVNFFRFKKNEHVDDYYWANNERLVFTRVIKRGWAEQPSSYGQIFAGNFDGSKKAIIFGYQAGTGKASRVSRRKGAVRAFGEILHMLPDDPEHIIISSQHMDNDQDASKRIVKLNIYTSRRHLITRTPFGNMRVILNAEGVPVTANGHDKDGRERLFFFRDGNWDEVSQDEELNNYNPVSVSKDGRKLYLSSYLNGKTEALFEYDFKTKAIDKIFHHETADVFSLIREPENNSVVGVEVMPGHVEYHYLDRTNAFAKTHAKLVKSFAGKSIKITSRTRDQSEMIVFANSDKDPGNYFIFNNEKKSATYLIGTKSWIDPAVMAERKPIQFKSRDGKTIYGYLTLPINLSKKAPLVTFVHGGPYGVQDRWWFDTTPQMLANNGYAVLQVNYRGSGGYGKDYEEIAYRKRSSLIQQDIIDGTKWAQSLPQIQDNKACIMGWSFGGYSALMSPLIEPELFSCSVAAAGVYDAIEQEEEADYSEVDSVAAQAAKVYGSDEQLLKKESPLTYIDNLKIPVFIVHGGEDKRVPPEQAYLLKEAMDERKMPYEWMFKEKEGHGFYNEKNREEFYQRTLAFLDKYLR</sequence>
<evidence type="ECO:0000256" key="1">
    <source>
        <dbReference type="ARBA" id="ARBA00022801"/>
    </source>
</evidence>
<dbReference type="InterPro" id="IPR029058">
    <property type="entry name" value="AB_hydrolase_fold"/>
</dbReference>
<dbReference type="EMBL" id="VIKS01000004">
    <property type="protein sequence ID" value="TQV88415.1"/>
    <property type="molecule type" value="Genomic_DNA"/>
</dbReference>
<evidence type="ECO:0000259" key="3">
    <source>
        <dbReference type="Pfam" id="PF00326"/>
    </source>
</evidence>
<dbReference type="PANTHER" id="PTHR42776:SF27">
    <property type="entry name" value="DIPEPTIDYL PEPTIDASE FAMILY MEMBER 6"/>
    <property type="match status" value="1"/>
</dbReference>
<dbReference type="PANTHER" id="PTHR42776">
    <property type="entry name" value="SERINE PEPTIDASE S9 FAMILY MEMBER"/>
    <property type="match status" value="1"/>
</dbReference>
<keyword evidence="2" id="KW-0732">Signal</keyword>
<organism evidence="4 5">
    <name type="scientific">Aliikangiella coralliicola</name>
    <dbReference type="NCBI Taxonomy" id="2592383"/>
    <lineage>
        <taxon>Bacteria</taxon>
        <taxon>Pseudomonadati</taxon>
        <taxon>Pseudomonadota</taxon>
        <taxon>Gammaproteobacteria</taxon>
        <taxon>Oceanospirillales</taxon>
        <taxon>Pleioneaceae</taxon>
        <taxon>Aliikangiella</taxon>
    </lineage>
</organism>
<feature type="signal peptide" evidence="2">
    <location>
        <begin position="1"/>
        <end position="19"/>
    </location>
</feature>
<feature type="domain" description="Peptidase S9 prolyl oligopeptidase catalytic" evidence="3">
    <location>
        <begin position="434"/>
        <end position="643"/>
    </location>
</feature>